<feature type="coiled-coil region" evidence="1">
    <location>
        <begin position="40"/>
        <end position="70"/>
    </location>
</feature>
<reference evidence="2 3" key="1">
    <citation type="journal article" date="2016" name="Nat. Commun.">
        <title>Thousands of microbial genomes shed light on interconnected biogeochemical processes in an aquifer system.</title>
        <authorList>
            <person name="Anantharaman K."/>
            <person name="Brown C.T."/>
            <person name="Hug L.A."/>
            <person name="Sharon I."/>
            <person name="Castelle C.J."/>
            <person name="Probst A.J."/>
            <person name="Thomas B.C."/>
            <person name="Singh A."/>
            <person name="Wilkins M.J."/>
            <person name="Karaoz U."/>
            <person name="Brodie E.L."/>
            <person name="Williams K.H."/>
            <person name="Hubbard S.S."/>
            <person name="Banfield J.F."/>
        </authorList>
    </citation>
    <scope>NUCLEOTIDE SEQUENCE [LARGE SCALE GENOMIC DNA]</scope>
</reference>
<dbReference type="EMBL" id="MFEL01000012">
    <property type="protein sequence ID" value="OGE81016.1"/>
    <property type="molecule type" value="Genomic_DNA"/>
</dbReference>
<accession>A0A1F5NTM1</accession>
<evidence type="ECO:0000313" key="3">
    <source>
        <dbReference type="Proteomes" id="UP000178892"/>
    </source>
</evidence>
<gene>
    <name evidence="2" type="ORF">A2720_03880</name>
</gene>
<evidence type="ECO:0000256" key="1">
    <source>
        <dbReference type="SAM" id="Coils"/>
    </source>
</evidence>
<sequence>MSAILKLTVIFLGGLLATGLLFGLLVNPMLGRLGALNLEVSSKHQQLATLERQIEAYNNAQTDLSKASRKDEILTAFVDREELVLAVKNLELAAAKTGTEEELDIEEEEVDVKPKDQKPPVVANKPGLDEIRYRLTLLNDFAGIVEFIKYMEHLPQFTEIAKIDLSAELVDSEDTKAKIYTGRVFTSIDGVFFVNQKAE</sequence>
<dbReference type="STRING" id="1817825.A2720_03880"/>
<evidence type="ECO:0008006" key="4">
    <source>
        <dbReference type="Google" id="ProtNLM"/>
    </source>
</evidence>
<protein>
    <recommendedName>
        <fullName evidence="4">Pilus assembly protein PilO</fullName>
    </recommendedName>
</protein>
<keyword evidence="1" id="KW-0175">Coiled coil</keyword>
<name>A0A1F5NTM1_9BACT</name>
<dbReference type="Proteomes" id="UP000178892">
    <property type="component" value="Unassembled WGS sequence"/>
</dbReference>
<organism evidence="2 3">
    <name type="scientific">Candidatus Doudnabacteria bacterium RIFCSPHIGHO2_01_FULL_46_24</name>
    <dbReference type="NCBI Taxonomy" id="1817825"/>
    <lineage>
        <taxon>Bacteria</taxon>
        <taxon>Candidatus Doudnaibacteriota</taxon>
    </lineage>
</organism>
<dbReference type="AlphaFoldDB" id="A0A1F5NTM1"/>
<proteinExistence type="predicted"/>
<evidence type="ECO:0000313" key="2">
    <source>
        <dbReference type="EMBL" id="OGE81016.1"/>
    </source>
</evidence>
<comment type="caution">
    <text evidence="2">The sequence shown here is derived from an EMBL/GenBank/DDBJ whole genome shotgun (WGS) entry which is preliminary data.</text>
</comment>